<sequence>MSRKPSAAFSHHLELESHIEETARRHIMKPKDPLPRQRQDGKYKEASLCLHMKHSFADVFAATPPLSLTSKAGWAGALVDELQKAGYTVFVKWSSRAMATYNILVDQGKPVAAFIHAIC</sequence>
<organism evidence="1 2">
    <name type="scientific">Dibothriocephalus latus</name>
    <name type="common">Fish tapeworm</name>
    <name type="synonym">Diphyllobothrium latum</name>
    <dbReference type="NCBI Taxonomy" id="60516"/>
    <lineage>
        <taxon>Eukaryota</taxon>
        <taxon>Metazoa</taxon>
        <taxon>Spiralia</taxon>
        <taxon>Lophotrochozoa</taxon>
        <taxon>Platyhelminthes</taxon>
        <taxon>Cestoda</taxon>
        <taxon>Eucestoda</taxon>
        <taxon>Diphyllobothriidea</taxon>
        <taxon>Diphyllobothriidae</taxon>
        <taxon>Dibothriocephalus</taxon>
    </lineage>
</organism>
<dbReference type="EMBL" id="UYRU01042591">
    <property type="protein sequence ID" value="VDK76509.1"/>
    <property type="molecule type" value="Genomic_DNA"/>
</dbReference>
<keyword evidence="2" id="KW-1185">Reference proteome</keyword>
<dbReference type="SUPFAM" id="SSF64076">
    <property type="entry name" value="MTH938-like"/>
    <property type="match status" value="1"/>
</dbReference>
<reference evidence="1 2" key="1">
    <citation type="submission" date="2018-11" db="EMBL/GenBank/DDBJ databases">
        <authorList>
            <consortium name="Pathogen Informatics"/>
        </authorList>
    </citation>
    <scope>NUCLEOTIDE SEQUENCE [LARGE SCALE GENOMIC DNA]</scope>
</reference>
<dbReference type="Proteomes" id="UP000281553">
    <property type="component" value="Unassembled WGS sequence"/>
</dbReference>
<evidence type="ECO:0000313" key="2">
    <source>
        <dbReference type="Proteomes" id="UP000281553"/>
    </source>
</evidence>
<dbReference type="AlphaFoldDB" id="A0A3P6T072"/>
<protein>
    <submittedName>
        <fullName evidence="1">Uncharacterized protein</fullName>
    </submittedName>
</protein>
<evidence type="ECO:0000313" key="1">
    <source>
        <dbReference type="EMBL" id="VDK76509.1"/>
    </source>
</evidence>
<dbReference type="OrthoDB" id="413520at2759"/>
<gene>
    <name evidence="1" type="ORF">DILT_LOCUS2763</name>
</gene>
<dbReference type="Gene3D" id="3.40.1230.10">
    <property type="entry name" value="MTH938-like"/>
    <property type="match status" value="1"/>
</dbReference>
<accession>A0A3P6T072</accession>
<name>A0A3P6T072_DIBLA</name>
<dbReference type="InterPro" id="IPR036748">
    <property type="entry name" value="MTH938-like_sf"/>
</dbReference>
<proteinExistence type="predicted"/>